<name>A0ABX9KFG8_9FUSO</name>
<gene>
    <name evidence="1" type="ORF">DYH56_10815</name>
</gene>
<comment type="caution">
    <text evidence="1">The sequence shown here is derived from an EMBL/GenBank/DDBJ whole genome shotgun (WGS) entry which is preliminary data.</text>
</comment>
<evidence type="ECO:0000313" key="2">
    <source>
        <dbReference type="Proteomes" id="UP000263486"/>
    </source>
</evidence>
<reference evidence="1 2" key="1">
    <citation type="submission" date="2018-08" db="EMBL/GenBank/DDBJ databases">
        <title>Draft genome sequence of Psychrilyobacter sp. strain SD5 isolated from Black Sea water.</title>
        <authorList>
            <person name="Yadav S."/>
            <person name="Villanueva L."/>
            <person name="Damste J.S.S."/>
        </authorList>
    </citation>
    <scope>NUCLEOTIDE SEQUENCE [LARGE SCALE GENOMIC DNA]</scope>
    <source>
        <strain evidence="1 2">SD5</strain>
    </source>
</reference>
<proteinExistence type="predicted"/>
<dbReference type="EMBL" id="QUAJ01000019">
    <property type="protein sequence ID" value="REI40524.1"/>
    <property type="molecule type" value="Genomic_DNA"/>
</dbReference>
<accession>A0ABX9KFG8</accession>
<evidence type="ECO:0000313" key="1">
    <source>
        <dbReference type="EMBL" id="REI40524.1"/>
    </source>
</evidence>
<dbReference type="Proteomes" id="UP000263486">
    <property type="component" value="Unassembled WGS sequence"/>
</dbReference>
<keyword evidence="2" id="KW-1185">Reference proteome</keyword>
<sequence length="93" mass="10810">MREKLDRRVVAMSEKISELGFDLEEDMKELVEMREDIAELILTTKLKKIEYFVEKEGNGVGFYLGDLQVTFFVEYGEDEEGPYYEATAEILEG</sequence>
<protein>
    <submittedName>
        <fullName evidence="1">Uncharacterized protein</fullName>
    </submittedName>
</protein>
<organism evidence="1 2">
    <name type="scientific">Psychrilyobacter piezotolerans</name>
    <dbReference type="NCBI Taxonomy" id="2293438"/>
    <lineage>
        <taxon>Bacteria</taxon>
        <taxon>Fusobacteriati</taxon>
        <taxon>Fusobacteriota</taxon>
        <taxon>Fusobacteriia</taxon>
        <taxon>Fusobacteriales</taxon>
        <taxon>Fusobacteriaceae</taxon>
        <taxon>Psychrilyobacter</taxon>
    </lineage>
</organism>